<dbReference type="EMBL" id="QGNW01002671">
    <property type="protein sequence ID" value="RVW12960.1"/>
    <property type="molecule type" value="Genomic_DNA"/>
</dbReference>
<organism evidence="1 2">
    <name type="scientific">Vitis vinifera</name>
    <name type="common">Grape</name>
    <dbReference type="NCBI Taxonomy" id="29760"/>
    <lineage>
        <taxon>Eukaryota</taxon>
        <taxon>Viridiplantae</taxon>
        <taxon>Streptophyta</taxon>
        <taxon>Embryophyta</taxon>
        <taxon>Tracheophyta</taxon>
        <taxon>Spermatophyta</taxon>
        <taxon>Magnoliopsida</taxon>
        <taxon>eudicotyledons</taxon>
        <taxon>Gunneridae</taxon>
        <taxon>Pentapetalae</taxon>
        <taxon>rosids</taxon>
        <taxon>Vitales</taxon>
        <taxon>Vitaceae</taxon>
        <taxon>Viteae</taxon>
        <taxon>Vitis</taxon>
    </lineage>
</organism>
<evidence type="ECO:0000313" key="2">
    <source>
        <dbReference type="Proteomes" id="UP000288805"/>
    </source>
</evidence>
<dbReference type="Proteomes" id="UP000288805">
    <property type="component" value="Unassembled WGS sequence"/>
</dbReference>
<dbReference type="AlphaFoldDB" id="A0A438BQ21"/>
<gene>
    <name evidence="1" type="ORF">CK203_106274</name>
</gene>
<name>A0A438BQ21_VITVI</name>
<comment type="caution">
    <text evidence="1">The sequence shown here is derived from an EMBL/GenBank/DDBJ whole genome shotgun (WGS) entry which is preliminary data.</text>
</comment>
<sequence length="202" mass="21654">MCTLSARSVLRPLSRLPSCLVSILLILSPKSQYQNPLVYIQNKPTSFSLNFCYLYISICLLFNNHQPSLILFLLLLLLRLLLLPGSFPTLSSGSSPAYAASSALNLSPNALLPLPASRTRRSFKGWGGGGVVGVAEIGEEASLWELGGEGGCRYGDQETRPGRCQDQEVAGGARRCTALGGDGCFACRRAPEVGGSDFDRAR</sequence>
<evidence type="ECO:0000313" key="1">
    <source>
        <dbReference type="EMBL" id="RVW12960.1"/>
    </source>
</evidence>
<protein>
    <submittedName>
        <fullName evidence="1">Uncharacterized protein</fullName>
    </submittedName>
</protein>
<reference evidence="1 2" key="1">
    <citation type="journal article" date="2018" name="PLoS Genet.">
        <title>Population sequencing reveals clonal diversity and ancestral inbreeding in the grapevine cultivar Chardonnay.</title>
        <authorList>
            <person name="Roach M.J."/>
            <person name="Johnson D.L."/>
            <person name="Bohlmann J."/>
            <person name="van Vuuren H.J."/>
            <person name="Jones S.J."/>
            <person name="Pretorius I.S."/>
            <person name="Schmidt S.A."/>
            <person name="Borneman A.R."/>
        </authorList>
    </citation>
    <scope>NUCLEOTIDE SEQUENCE [LARGE SCALE GENOMIC DNA]</scope>
    <source>
        <strain evidence="2">cv. Chardonnay</strain>
        <tissue evidence="1">Leaf</tissue>
    </source>
</reference>
<proteinExistence type="predicted"/>
<accession>A0A438BQ21</accession>